<dbReference type="InterPro" id="IPR037455">
    <property type="entry name" value="LucA/IucC-like"/>
</dbReference>
<dbReference type="PANTHER" id="PTHR34384:SF5">
    <property type="entry name" value="L-2,3-DIAMINOPROPANOATE--CITRATE LIGASE"/>
    <property type="match status" value="1"/>
</dbReference>
<name>A0A640SAC6_9ACTN</name>
<feature type="domain" description="Aerobactin siderophore biosynthesis IucA/IucC-like C-terminal" evidence="4">
    <location>
        <begin position="427"/>
        <end position="569"/>
    </location>
</feature>
<dbReference type="Proteomes" id="UP000435837">
    <property type="component" value="Unassembled WGS sequence"/>
</dbReference>
<evidence type="ECO:0000259" key="3">
    <source>
        <dbReference type="Pfam" id="PF04183"/>
    </source>
</evidence>
<dbReference type="GO" id="GO:0016881">
    <property type="term" value="F:acid-amino acid ligase activity"/>
    <property type="evidence" value="ECO:0007669"/>
    <property type="project" value="UniProtKB-ARBA"/>
</dbReference>
<evidence type="ECO:0000259" key="4">
    <source>
        <dbReference type="Pfam" id="PF06276"/>
    </source>
</evidence>
<dbReference type="AlphaFoldDB" id="A0A640SAC6"/>
<comment type="pathway">
    <text evidence="1">Siderophore biosynthesis.</text>
</comment>
<dbReference type="Pfam" id="PF06276">
    <property type="entry name" value="FhuF"/>
    <property type="match status" value="1"/>
</dbReference>
<protein>
    <recommendedName>
        <fullName evidence="7">Siderophore biosynthesis protein</fullName>
    </recommendedName>
</protein>
<dbReference type="GO" id="GO:0019290">
    <property type="term" value="P:siderophore biosynthetic process"/>
    <property type="evidence" value="ECO:0007669"/>
    <property type="project" value="InterPro"/>
</dbReference>
<organism evidence="5 6">
    <name type="scientific">Streptomyces caniferus</name>
    <dbReference type="NCBI Taxonomy" id="285557"/>
    <lineage>
        <taxon>Bacteria</taxon>
        <taxon>Bacillati</taxon>
        <taxon>Actinomycetota</taxon>
        <taxon>Actinomycetes</taxon>
        <taxon>Kitasatosporales</taxon>
        <taxon>Streptomycetaceae</taxon>
        <taxon>Streptomyces</taxon>
    </lineage>
</organism>
<comment type="similarity">
    <text evidence="2">Belongs to the IucA/IucC family.</text>
</comment>
<comment type="caution">
    <text evidence="5">The sequence shown here is derived from an EMBL/GenBank/DDBJ whole genome shotgun (WGS) entry which is preliminary data.</text>
</comment>
<sequence length="605" mass="64344">MNTALATAEGTVAPRADDPAGAVEEAELLVRVLGALLREDVVGLRTRGTLLERPDGHWLRLPAGPAAGALLLPLAEDGYQSTYTARLPLLVRESDGARLTTLDEAVTALRDLADPADQGGFDALAEECRQTLATMRLHTRTRDEADAALTSRHGSDPGAWQGLAGGLGYDTLAARTDHPVYPTARGRSGLDEGQLRAYAPEFRPEFALRWLALPRAAVTVPGGAAALPDCWPTPGELGLRHLDESHLALPVHPLSLGDPLHGALRRTGLEGAAVLSDRELLTAVPTLSMRTVALDADPRLHLKLPLATATLGLRNRRTIKPGTLADGAAGQRLLETVLAREPRFAAAILQADETCYAHAGDELLAVLCRRYPAGLDHSAVVPMAALLSRAPGGRLVIDHLADRFYGGDPLALLDACLTLLFDWQTTLFGYGIALESHQQNISLVLDRAAGGTRLRLLFKDNDGPRINTVRLREALGDDAPDPAGFADPRIFAGSDRPVLDLFTTITVHLCAGSYAFGLARHGRAPLAQLLGQVRDRLAEAVERLGTGPHEPGAALRAHVLDAPELPVKAMVSAGTLLSKERSGAADINKHYTTGPNYLLPTGASR</sequence>
<evidence type="ECO:0000313" key="5">
    <source>
        <dbReference type="EMBL" id="GFE08363.1"/>
    </source>
</evidence>
<evidence type="ECO:0008006" key="7">
    <source>
        <dbReference type="Google" id="ProtNLM"/>
    </source>
</evidence>
<dbReference type="InterPro" id="IPR007310">
    <property type="entry name" value="Aerobactin_biosyn_IucA/IucC_N"/>
</dbReference>
<feature type="domain" description="Aerobactin siderophore biosynthesis IucA/IucC N-terminal" evidence="3">
    <location>
        <begin position="175"/>
        <end position="387"/>
    </location>
</feature>
<dbReference type="InterPro" id="IPR022770">
    <property type="entry name" value="IucA/IucC-like_C"/>
</dbReference>
<evidence type="ECO:0000256" key="2">
    <source>
        <dbReference type="ARBA" id="ARBA00007832"/>
    </source>
</evidence>
<dbReference type="Gene3D" id="1.10.510.40">
    <property type="match status" value="1"/>
</dbReference>
<proteinExistence type="inferred from homology"/>
<dbReference type="PANTHER" id="PTHR34384">
    <property type="entry name" value="L-2,3-DIAMINOPROPANOATE--CITRATE LIGASE"/>
    <property type="match status" value="1"/>
</dbReference>
<dbReference type="EMBL" id="BLIN01000005">
    <property type="protein sequence ID" value="GFE08363.1"/>
    <property type="molecule type" value="Genomic_DNA"/>
</dbReference>
<accession>A0A640SAC6</accession>
<gene>
    <name evidence="5" type="ORF">Scani_46310</name>
</gene>
<dbReference type="Pfam" id="PF04183">
    <property type="entry name" value="IucA_IucC"/>
    <property type="match status" value="1"/>
</dbReference>
<evidence type="ECO:0000256" key="1">
    <source>
        <dbReference type="ARBA" id="ARBA00004924"/>
    </source>
</evidence>
<dbReference type="RefSeq" id="WP_371872367.1">
    <property type="nucleotide sequence ID" value="NZ_BAAATH010000015.1"/>
</dbReference>
<evidence type="ECO:0000313" key="6">
    <source>
        <dbReference type="Proteomes" id="UP000435837"/>
    </source>
</evidence>
<reference evidence="5 6" key="1">
    <citation type="submission" date="2019-12" db="EMBL/GenBank/DDBJ databases">
        <title>Whole genome shotgun sequence of Streptomyces caniferus NBRC 15389.</title>
        <authorList>
            <person name="Ichikawa N."/>
            <person name="Kimura A."/>
            <person name="Kitahashi Y."/>
            <person name="Komaki H."/>
            <person name="Tamura T."/>
        </authorList>
    </citation>
    <scope>NUCLEOTIDE SEQUENCE [LARGE SCALE GENOMIC DNA]</scope>
    <source>
        <strain evidence="5 6">NBRC 15389</strain>
    </source>
</reference>